<evidence type="ECO:0000313" key="1">
    <source>
        <dbReference type="EMBL" id="QQP48791.1"/>
    </source>
</evidence>
<keyword evidence="2" id="KW-1185">Reference proteome</keyword>
<protein>
    <submittedName>
        <fullName evidence="1">LOC100159027</fullName>
    </submittedName>
</protein>
<evidence type="ECO:0000313" key="2">
    <source>
        <dbReference type="Proteomes" id="UP000595437"/>
    </source>
</evidence>
<dbReference type="AlphaFoldDB" id="A0A7T8K853"/>
<dbReference type="EMBL" id="CP045895">
    <property type="protein sequence ID" value="QQP48791.1"/>
    <property type="molecule type" value="Genomic_DNA"/>
</dbReference>
<reference evidence="2" key="1">
    <citation type="submission" date="2021-01" db="EMBL/GenBank/DDBJ databases">
        <title>Caligus Genome Assembly.</title>
        <authorList>
            <person name="Gallardo-Escarate C."/>
        </authorList>
    </citation>
    <scope>NUCLEOTIDE SEQUENCE [LARGE SCALE GENOMIC DNA]</scope>
</reference>
<proteinExistence type="predicted"/>
<name>A0A7T8K853_CALRO</name>
<feature type="non-terminal residue" evidence="1">
    <location>
        <position position="198"/>
    </location>
</feature>
<gene>
    <name evidence="1" type="ORF">FKW44_009217</name>
</gene>
<dbReference type="OrthoDB" id="64893at2759"/>
<accession>A0A7T8K853</accession>
<organism evidence="1 2">
    <name type="scientific">Caligus rogercresseyi</name>
    <name type="common">Sea louse</name>
    <dbReference type="NCBI Taxonomy" id="217165"/>
    <lineage>
        <taxon>Eukaryota</taxon>
        <taxon>Metazoa</taxon>
        <taxon>Ecdysozoa</taxon>
        <taxon>Arthropoda</taxon>
        <taxon>Crustacea</taxon>
        <taxon>Multicrustacea</taxon>
        <taxon>Hexanauplia</taxon>
        <taxon>Copepoda</taxon>
        <taxon>Siphonostomatoida</taxon>
        <taxon>Caligidae</taxon>
        <taxon>Caligus</taxon>
    </lineage>
</organism>
<sequence length="198" mass="22256">GSLIPVIIDVSANHLGHFVFKICPNNNIYLDPPQSCFEKYILKTGPGTAHYKVKPGLYGLTLLYLRLPPRLSCRQCILQWTYVGGNNWGICPNGTSAWAAGTRNTSALAQTFESCRGIWPFDVDVVEDYRDEDYFEEDESALGLLNDIQDDRNGERRKKILGRLLEKIKELVSASQPNIEIMGEVSPAEEPRMSNRHG</sequence>
<dbReference type="Proteomes" id="UP000595437">
    <property type="component" value="Chromosome 6"/>
</dbReference>